<name>A0A1D9BZD7_9VIRU</name>
<accession>A0A1D9BZD7</accession>
<evidence type="ECO:0000313" key="1">
    <source>
        <dbReference type="EMBL" id="AOY07779.1"/>
    </source>
</evidence>
<dbReference type="EMBL" id="KX443698">
    <property type="protein sequence ID" value="AOY07779.1"/>
    <property type="molecule type" value="Genomic_RNA"/>
</dbReference>
<organism evidence="1">
    <name type="scientific">Cherry mottle leaf virus</name>
    <dbReference type="NCBI Taxonomy" id="131226"/>
    <lineage>
        <taxon>Viruses</taxon>
        <taxon>Riboviria</taxon>
        <taxon>Orthornavirae</taxon>
        <taxon>Kitrinoviricota</taxon>
        <taxon>Alsuviricetes</taxon>
        <taxon>Tymovirales</taxon>
        <taxon>Betaflexiviridae</taxon>
        <taxon>Trivirinae</taxon>
        <taxon>Trichovirus</taxon>
        <taxon>Trichovirus maculavii</taxon>
    </lineage>
</organism>
<proteinExistence type="predicted"/>
<sequence>MPFNPKNNKDDRRIFSLCLSAMRNGIPSGILALINLKARCVINSERVKSNKLCGKSSLSKGRRADRLAICSFCYRTNCVGDYRCLKSRNGLNARFEKAEWVKYGKSSSLFENETPICAPSLRNHIEDEINRVKYS</sequence>
<reference evidence="1" key="1">
    <citation type="journal article" date="2016" name="Phytoparasitica">
        <title>Molecular analysis of three new Cherry mottle leaf virus isolates reveals intra-species genetic diversity and inter-species gene transfer.</title>
        <authorList>
            <person name="Su L."/>
            <person name="Bhagwat B."/>
            <person name="Bernardy M."/>
            <person name="Wiersma P.A."/>
            <person name="Cheng Z."/>
            <person name="Xiang Y."/>
        </authorList>
    </citation>
    <scope>NUCLEOTIDE SEQUENCE</scope>
    <source>
        <strain evidence="1">S85-79</strain>
    </source>
</reference>
<protein>
    <submittedName>
        <fullName evidence="1">Putative P4 protein</fullName>
    </submittedName>
</protein>